<proteinExistence type="predicted"/>
<dbReference type="RefSeq" id="WP_099382884.1">
    <property type="nucleotide sequence ID" value="NZ_PEBD01000008.1"/>
</dbReference>
<reference evidence="4 5" key="1">
    <citation type="submission" date="2017-10" db="EMBL/GenBank/DDBJ databases">
        <title>The draft genome sequence of Williamsia sp. BULT 1.1 isolated from the semi-arid grassland soils from South Africa.</title>
        <authorList>
            <person name="Kabwe M.H."/>
            <person name="Govender N."/>
            <person name="Mutseka Lunga P."/>
            <person name="Vikram S."/>
            <person name="Makhalanyane T.P."/>
        </authorList>
    </citation>
    <scope>NUCLEOTIDE SEQUENCE [LARGE SCALE GENOMIC DNA]</scope>
    <source>
        <strain evidence="4 5">BULT 1.1</strain>
    </source>
</reference>
<evidence type="ECO:0000256" key="1">
    <source>
        <dbReference type="ARBA" id="ARBA00023125"/>
    </source>
</evidence>
<dbReference type="Pfam" id="PF13411">
    <property type="entry name" value="MerR_1"/>
    <property type="match status" value="1"/>
</dbReference>
<organism evidence="4 5">
    <name type="scientific">Williamsia marianensis</name>
    <dbReference type="NCBI Taxonomy" id="85044"/>
    <lineage>
        <taxon>Bacteria</taxon>
        <taxon>Bacillati</taxon>
        <taxon>Actinomycetota</taxon>
        <taxon>Actinomycetes</taxon>
        <taxon>Mycobacteriales</taxon>
        <taxon>Nocardiaceae</taxon>
        <taxon>Williamsia</taxon>
    </lineage>
</organism>
<dbReference type="SUPFAM" id="SSF46955">
    <property type="entry name" value="Putative DNA-binding domain"/>
    <property type="match status" value="1"/>
</dbReference>
<dbReference type="PANTHER" id="PTHR30204">
    <property type="entry name" value="REDOX-CYCLING DRUG-SENSING TRANSCRIPTIONAL ACTIVATOR SOXR"/>
    <property type="match status" value="1"/>
</dbReference>
<dbReference type="InterPro" id="IPR047057">
    <property type="entry name" value="MerR_fam"/>
</dbReference>
<dbReference type="PROSITE" id="PS50937">
    <property type="entry name" value="HTH_MERR_2"/>
    <property type="match status" value="1"/>
</dbReference>
<dbReference type="EMBL" id="PEBD01000008">
    <property type="protein sequence ID" value="PHV66875.1"/>
    <property type="molecule type" value="Genomic_DNA"/>
</dbReference>
<feature type="compositionally biased region" description="Polar residues" evidence="2">
    <location>
        <begin position="121"/>
        <end position="137"/>
    </location>
</feature>
<evidence type="ECO:0000259" key="3">
    <source>
        <dbReference type="PROSITE" id="PS50937"/>
    </source>
</evidence>
<sequence>MRISDLSDITGASSRMLRHYEKAGLLTPTRDPNGYRRYQKEDVQTVEDIRCLLASGLSLSESAFILRVACADPDEATDEERREALRQLDERENQLADAMRRLRTQRAGISELRTHVRDAMNASTAPDQLSGLSSARR</sequence>
<evidence type="ECO:0000313" key="5">
    <source>
        <dbReference type="Proteomes" id="UP000225108"/>
    </source>
</evidence>
<dbReference type="InterPro" id="IPR009061">
    <property type="entry name" value="DNA-bd_dom_put_sf"/>
</dbReference>
<feature type="domain" description="HTH merR-type" evidence="3">
    <location>
        <begin position="1"/>
        <end position="68"/>
    </location>
</feature>
<keyword evidence="1" id="KW-0238">DNA-binding</keyword>
<dbReference type="InterPro" id="IPR000551">
    <property type="entry name" value="MerR-type_HTH_dom"/>
</dbReference>
<dbReference type="PANTHER" id="PTHR30204:SF98">
    <property type="entry name" value="HTH-TYPE TRANSCRIPTIONAL REGULATOR ADHR"/>
    <property type="match status" value="1"/>
</dbReference>
<dbReference type="Proteomes" id="UP000225108">
    <property type="component" value="Unassembled WGS sequence"/>
</dbReference>
<dbReference type="CDD" id="cd00592">
    <property type="entry name" value="HTH_MerR-like"/>
    <property type="match status" value="1"/>
</dbReference>
<comment type="caution">
    <text evidence="4">The sequence shown here is derived from an EMBL/GenBank/DDBJ whole genome shotgun (WGS) entry which is preliminary data.</text>
</comment>
<feature type="region of interest" description="Disordered" evidence="2">
    <location>
        <begin position="113"/>
        <end position="137"/>
    </location>
</feature>
<dbReference type="SMART" id="SM00422">
    <property type="entry name" value="HTH_MERR"/>
    <property type="match status" value="1"/>
</dbReference>
<accession>A0A2G3PM30</accession>
<protein>
    <submittedName>
        <fullName evidence="4">MerR family transcriptional regulator</fullName>
    </submittedName>
</protein>
<evidence type="ECO:0000256" key="2">
    <source>
        <dbReference type="SAM" id="MobiDB-lite"/>
    </source>
</evidence>
<dbReference type="GO" id="GO:0003677">
    <property type="term" value="F:DNA binding"/>
    <property type="evidence" value="ECO:0007669"/>
    <property type="project" value="UniProtKB-KW"/>
</dbReference>
<dbReference type="AlphaFoldDB" id="A0A2G3PM30"/>
<name>A0A2G3PM30_WILMA</name>
<dbReference type="GO" id="GO:0003700">
    <property type="term" value="F:DNA-binding transcription factor activity"/>
    <property type="evidence" value="ECO:0007669"/>
    <property type="project" value="InterPro"/>
</dbReference>
<evidence type="ECO:0000313" key="4">
    <source>
        <dbReference type="EMBL" id="PHV66875.1"/>
    </source>
</evidence>
<gene>
    <name evidence="4" type="ORF">CSW57_11505</name>
</gene>
<dbReference type="Gene3D" id="1.10.1660.10">
    <property type="match status" value="1"/>
</dbReference>